<evidence type="ECO:0000256" key="6">
    <source>
        <dbReference type="ARBA" id="ARBA00022807"/>
    </source>
</evidence>
<evidence type="ECO:0000256" key="9">
    <source>
        <dbReference type="SAM" id="MobiDB-lite"/>
    </source>
</evidence>
<dbReference type="GO" id="GO:0004843">
    <property type="term" value="F:cysteine-type deubiquitinase activity"/>
    <property type="evidence" value="ECO:0007669"/>
    <property type="project" value="UniProtKB-UniRule"/>
</dbReference>
<keyword evidence="3 8" id="KW-0645">Protease</keyword>
<name>A0A452T4R8_URSMA</name>
<protein>
    <recommendedName>
        <fullName evidence="8">Ubiquitin carboxyl-terminal hydrolase MINDY</fullName>
        <ecNumber evidence="8">3.4.19.12</ecNumber>
    </recommendedName>
</protein>
<dbReference type="GO" id="GO:0006508">
    <property type="term" value="P:proteolysis"/>
    <property type="evidence" value="ECO:0007669"/>
    <property type="project" value="UniProtKB-KW"/>
</dbReference>
<dbReference type="InterPro" id="IPR059022">
    <property type="entry name" value="MINDY4_N"/>
</dbReference>
<evidence type="ECO:0000256" key="3">
    <source>
        <dbReference type="ARBA" id="ARBA00022670"/>
    </source>
</evidence>
<evidence type="ECO:0000256" key="8">
    <source>
        <dbReference type="RuleBase" id="RU367088"/>
    </source>
</evidence>
<dbReference type="GO" id="GO:0071108">
    <property type="term" value="P:protein K48-linked deubiquitination"/>
    <property type="evidence" value="ECO:0007669"/>
    <property type="project" value="InterPro"/>
</dbReference>
<evidence type="ECO:0000256" key="4">
    <source>
        <dbReference type="ARBA" id="ARBA00022786"/>
    </source>
</evidence>
<evidence type="ECO:0000313" key="11">
    <source>
        <dbReference type="Ensembl" id="ENSUMAP00000002807"/>
    </source>
</evidence>
<dbReference type="PANTHER" id="PTHR12473:SF8">
    <property type="entry name" value="UBIQUITIN CARBOXYL-TERMINAL HYDROLASE MINDY-4-RELATED"/>
    <property type="match status" value="1"/>
</dbReference>
<evidence type="ECO:0000256" key="2">
    <source>
        <dbReference type="ARBA" id="ARBA00011074"/>
    </source>
</evidence>
<keyword evidence="6 8" id="KW-0788">Thiol protease</keyword>
<comment type="similarity">
    <text evidence="2 8">Belongs to the MINDY deubiquitinase family. FAM188 subfamily.</text>
</comment>
<accession>A0A452T4R8</accession>
<comment type="function">
    <text evidence="8">Hydrolase that can remove 'Lys-48'-linked conjugated ubiquitin from proteins.</text>
</comment>
<dbReference type="GeneTree" id="ENSGT00940000159600"/>
<dbReference type="GO" id="GO:1990380">
    <property type="term" value="F:K48-linked deubiquitinase activity"/>
    <property type="evidence" value="ECO:0007669"/>
    <property type="project" value="UniProtKB-UniRule"/>
</dbReference>
<organism evidence="11">
    <name type="scientific">Ursus maritimus</name>
    <name type="common">Polar bear</name>
    <name type="synonym">Thalarctos maritimus</name>
    <dbReference type="NCBI Taxonomy" id="29073"/>
    <lineage>
        <taxon>Eukaryota</taxon>
        <taxon>Metazoa</taxon>
        <taxon>Chordata</taxon>
        <taxon>Craniata</taxon>
        <taxon>Vertebrata</taxon>
        <taxon>Euteleostomi</taxon>
        <taxon>Mammalia</taxon>
        <taxon>Eutheria</taxon>
        <taxon>Laurasiatheria</taxon>
        <taxon>Carnivora</taxon>
        <taxon>Caniformia</taxon>
        <taxon>Ursidae</taxon>
        <taxon>Ursus</taxon>
    </lineage>
</organism>
<dbReference type="SMART" id="SM01174">
    <property type="entry name" value="DUF4205"/>
    <property type="match status" value="1"/>
</dbReference>
<feature type="compositionally biased region" description="Basic and acidic residues" evidence="9">
    <location>
        <begin position="151"/>
        <end position="173"/>
    </location>
</feature>
<feature type="domain" description="Deubiquitinating enzyme MINDY-3/4 conserved" evidence="10">
    <location>
        <begin position="384"/>
        <end position="795"/>
    </location>
</feature>
<keyword evidence="4 8" id="KW-0833">Ubl conjugation pathway</keyword>
<sequence length="800" mass="87889">MDQERPRSDLSINSRNNLRKVLHLELLYKENKAKENPLKTNLELITRYFLDHFGNTTNNFTQETPIPALSIPKKNNKLPSRCSETTLVNIYDLADDDAGWRTSLSETSKARHDNLDGDLLGNFVSSKRPPHKSKPTQAIPGESPAVAPAWEKMDKLQSSEPSLDTKRTGEKIRPKSGLIVRGMMAGPIASSPQDSLRKRSLRRSPALSSTTQAPEEESRKVPELSARAPACPTAQEGLASGTGSTSRSPLGPLGELTSEKRTTTPGSPPHLSGKGLLQRRGSRWDSSPEADGTPLKFSLPGGRARPTQERLGRTFTRPESQPLALRKNQLPTPNKADGELGVLQLEDVDDDLIREEVILSPVPSMLKLQIVSKPIDFSVAKDIKALLFGSSFCCFNEEWKLQSFSFNDKASLKYGIVQHKGGPCGVLAAVQGCVLQKLLFEGDSKADCVRQLQPSNARRTHCLALAIADIIWRAGGRERAVVTLASGTQQFSPTGKYKADGVLETLTMYSLTCYEELVTFLQQSIHQFEAGPYGCILLTLSAILSRSTELASPEDTYGRVPRGLGSKRTSNPCILIKCSLLSCPRAGLSPSHSSSTSFPGLLPVSVTWALCHQGGQQINSTVTISVRQDFDVPTSHLIGAHGYCTQELVNLLLTGKAVSNVFNDVVELDSGNGNITLLKGITARSDIGFLSLFEHYNVCQVGCFLKTPRFPIWVVCSESHFSVLFGLQPELLRDWRAERLFDLYYYDGLANQQEQIRLSIDTTQTIPEDKDNDLVPPLELCIRTRWKGASVNWNGSDPIL</sequence>
<dbReference type="PANTHER" id="PTHR12473">
    <property type="entry name" value="UBIQUITIN CARBOXYL-TERMINAL HYDROLASE MINDY-4-RELATED"/>
    <property type="match status" value="1"/>
</dbReference>
<dbReference type="InterPro" id="IPR025257">
    <property type="entry name" value="MINDY-3/4_CD"/>
</dbReference>
<evidence type="ECO:0000256" key="1">
    <source>
        <dbReference type="ARBA" id="ARBA00000707"/>
    </source>
</evidence>
<dbReference type="Ensembl" id="ENSUMAT00000003464.1">
    <property type="protein sequence ID" value="ENSUMAP00000002807.1"/>
    <property type="gene ID" value="ENSUMAG00000002463.1"/>
</dbReference>
<evidence type="ECO:0000259" key="10">
    <source>
        <dbReference type="SMART" id="SM01174"/>
    </source>
</evidence>
<comment type="catalytic activity">
    <reaction evidence="1 8">
        <text>Thiol-dependent hydrolysis of ester, thioester, amide, peptide and isopeptide bonds formed by the C-terminal Gly of ubiquitin (a 76-residue protein attached to proteins as an intracellular targeting signal).</text>
        <dbReference type="EC" id="3.4.19.12"/>
    </reaction>
</comment>
<gene>
    <name evidence="11" type="primary">MINDY4</name>
</gene>
<dbReference type="InterPro" id="IPR039785">
    <property type="entry name" value="MINY3/4"/>
</dbReference>
<evidence type="ECO:0000256" key="7">
    <source>
        <dbReference type="ARBA" id="ARBA00037630"/>
    </source>
</evidence>
<dbReference type="OMA" id="GIVQNKX"/>
<dbReference type="Pfam" id="PF26038">
    <property type="entry name" value="Dimer_MINDY4_N"/>
    <property type="match status" value="1"/>
</dbReference>
<proteinExistence type="inferred from homology"/>
<comment type="function">
    <text evidence="7">Probable hydrolase that can remove 'Lys-48'-linked conjugated ubiquitin from proteins.</text>
</comment>
<dbReference type="Pfam" id="PF13898">
    <property type="entry name" value="MINDY-3_4_CD"/>
    <property type="match status" value="2"/>
</dbReference>
<dbReference type="EC" id="3.4.19.12" evidence="8"/>
<evidence type="ECO:0000256" key="5">
    <source>
        <dbReference type="ARBA" id="ARBA00022801"/>
    </source>
</evidence>
<feature type="region of interest" description="Disordered" evidence="9">
    <location>
        <begin position="122"/>
        <end position="307"/>
    </location>
</feature>
<reference evidence="11" key="1">
    <citation type="submission" date="2019-03" db="UniProtKB">
        <authorList>
            <consortium name="Ensembl"/>
        </authorList>
    </citation>
    <scope>IDENTIFICATION</scope>
</reference>
<dbReference type="AlphaFoldDB" id="A0A452T4R8"/>
<keyword evidence="5 8" id="KW-0378">Hydrolase</keyword>